<feature type="region of interest" description="Disordered" evidence="1">
    <location>
        <begin position="90"/>
        <end position="359"/>
    </location>
</feature>
<comment type="caution">
    <text evidence="3">The sequence shown here is derived from an EMBL/GenBank/DDBJ whole genome shotgun (WGS) entry which is preliminary data.</text>
</comment>
<dbReference type="Pfam" id="PF08550">
    <property type="entry name" value="GATA_AreA"/>
    <property type="match status" value="1"/>
</dbReference>
<feature type="compositionally biased region" description="Low complexity" evidence="1">
    <location>
        <begin position="237"/>
        <end position="253"/>
    </location>
</feature>
<dbReference type="InterPro" id="IPR013860">
    <property type="entry name" value="AreA_GATA"/>
</dbReference>
<reference evidence="3 4" key="1">
    <citation type="journal article" date="2018" name="IMA Fungus">
        <title>IMA Genome-F 9: Draft genome sequence of Annulohypoxylon stygium, Aspergillus mulundensis, Berkeleyomyces basicola (syn. Thielaviopsis basicola), Ceratocystis smalleyi, two Cercospora beticola strains, Coleophoma cylindrospora, Fusarium fracticaudum, Phialophora cf. hyalina, and Morchella septimelata.</title>
        <authorList>
            <person name="Wingfield B.D."/>
            <person name="Bills G.F."/>
            <person name="Dong Y."/>
            <person name="Huang W."/>
            <person name="Nel W.J."/>
            <person name="Swalarsk-Parry B.S."/>
            <person name="Vaghefi N."/>
            <person name="Wilken P.M."/>
            <person name="An Z."/>
            <person name="de Beer Z.W."/>
            <person name="De Vos L."/>
            <person name="Chen L."/>
            <person name="Duong T.A."/>
            <person name="Gao Y."/>
            <person name="Hammerbacher A."/>
            <person name="Kikkert J.R."/>
            <person name="Li Y."/>
            <person name="Li H."/>
            <person name="Li K."/>
            <person name="Li Q."/>
            <person name="Liu X."/>
            <person name="Ma X."/>
            <person name="Naidoo K."/>
            <person name="Pethybridge S.J."/>
            <person name="Sun J."/>
            <person name="Steenkamp E.T."/>
            <person name="van der Nest M.A."/>
            <person name="van Wyk S."/>
            <person name="Wingfield M.J."/>
            <person name="Xiong C."/>
            <person name="Yue Q."/>
            <person name="Zhang X."/>
        </authorList>
    </citation>
    <scope>NUCLEOTIDE SEQUENCE [LARGE SCALE GENOMIC DNA]</scope>
    <source>
        <strain evidence="3 4">BP6252</strain>
    </source>
</reference>
<feature type="compositionally biased region" description="Basic and acidic residues" evidence="1">
    <location>
        <begin position="525"/>
        <end position="535"/>
    </location>
</feature>
<feature type="compositionally biased region" description="Basic and acidic residues" evidence="1">
    <location>
        <begin position="506"/>
        <end position="518"/>
    </location>
</feature>
<feature type="compositionally biased region" description="Low complexity" evidence="1">
    <location>
        <begin position="495"/>
        <end position="505"/>
    </location>
</feature>
<feature type="region of interest" description="Disordered" evidence="1">
    <location>
        <begin position="446"/>
        <end position="535"/>
    </location>
</feature>
<dbReference type="OrthoDB" id="5424234at2759"/>
<protein>
    <recommendedName>
        <fullName evidence="2">Nitrogen regulatory protein areA GATA-like domain-containing protein</fullName>
    </recommendedName>
</protein>
<sequence>MAMILPKGIVVNSPEALGQIERIDREPLKREEIARFWKVYTTTGRRLRDPTAERLENYWWRIWGSRKKELKGATVARLFAQISDGESFVPLRSSVNRDEGTPPPKNRRPGPVTSSSSTTALHHRPSTTSTAGARLPPNMPPPILKKSRGPSTTGPRPTARFISPHDSEVESDAMSPMSASNSHVVVQPPSRAPSPDAHLPRAESKRLAPNSAAKKKSQGFVASTAAKKKRPLIVRRASSQTSQTSQSSTDSASKLSEVAIVQDDANKSKKREGQESKSDESFSPATINSLSPGKRQVLKPGMLRKTSPRKPLAGASKTPNSPQVDTVQPSVVGVVGEPGSSSSLRPVQNGQTVKGDLTPEEMEELEVQRLLLQEFNRDLMRSARIPPPQPKSQDQVLSRSPQSRSDVEQLQKDTNALRLLPGEAKSTVGIAPTLTSVIAELAEPTNSQYDGSAGEALNKGKGRDPEELKRAEMFAKRPVQLVSDSTATPGGPSILSKSKSQLTLLLEKDRARSEEQKKAGKRRERSTDDKRRDKR</sequence>
<feature type="compositionally biased region" description="Polar residues" evidence="1">
    <location>
        <begin position="391"/>
        <end position="404"/>
    </location>
</feature>
<feature type="compositionally biased region" description="Basic and acidic residues" evidence="1">
    <location>
        <begin position="264"/>
        <end position="280"/>
    </location>
</feature>
<feature type="compositionally biased region" description="Polar residues" evidence="1">
    <location>
        <begin position="317"/>
        <end position="326"/>
    </location>
</feature>
<dbReference type="AlphaFoldDB" id="A0A3D8QJY6"/>
<evidence type="ECO:0000313" key="3">
    <source>
        <dbReference type="EMBL" id="RDW62136.1"/>
    </source>
</evidence>
<dbReference type="EMBL" id="PDLM01000014">
    <property type="protein sequence ID" value="RDW62136.1"/>
    <property type="molecule type" value="Genomic_DNA"/>
</dbReference>
<feature type="compositionally biased region" description="Polar residues" evidence="1">
    <location>
        <begin position="112"/>
        <end position="131"/>
    </location>
</feature>
<gene>
    <name evidence="3" type="ORF">BP6252_11569</name>
</gene>
<feature type="compositionally biased region" description="Low complexity" evidence="1">
    <location>
        <begin position="327"/>
        <end position="343"/>
    </location>
</feature>
<feature type="compositionally biased region" description="Basic and acidic residues" evidence="1">
    <location>
        <begin position="461"/>
        <end position="475"/>
    </location>
</feature>
<accession>A0A3D8QJY6</accession>
<organism evidence="3 4">
    <name type="scientific">Coleophoma cylindrospora</name>
    <dbReference type="NCBI Taxonomy" id="1849047"/>
    <lineage>
        <taxon>Eukaryota</taxon>
        <taxon>Fungi</taxon>
        <taxon>Dikarya</taxon>
        <taxon>Ascomycota</taxon>
        <taxon>Pezizomycotina</taxon>
        <taxon>Leotiomycetes</taxon>
        <taxon>Helotiales</taxon>
        <taxon>Dermateaceae</taxon>
        <taxon>Coleophoma</taxon>
    </lineage>
</organism>
<proteinExistence type="predicted"/>
<evidence type="ECO:0000256" key="1">
    <source>
        <dbReference type="SAM" id="MobiDB-lite"/>
    </source>
</evidence>
<evidence type="ECO:0000313" key="4">
    <source>
        <dbReference type="Proteomes" id="UP000256645"/>
    </source>
</evidence>
<keyword evidence="4" id="KW-1185">Reference proteome</keyword>
<feature type="region of interest" description="Disordered" evidence="1">
    <location>
        <begin position="382"/>
        <end position="410"/>
    </location>
</feature>
<dbReference type="Proteomes" id="UP000256645">
    <property type="component" value="Unassembled WGS sequence"/>
</dbReference>
<name>A0A3D8QJY6_9HELO</name>
<evidence type="ECO:0000259" key="2">
    <source>
        <dbReference type="Pfam" id="PF08550"/>
    </source>
</evidence>
<feature type="domain" description="Nitrogen regulatory protein areA GATA-like" evidence="2">
    <location>
        <begin position="37"/>
        <end position="64"/>
    </location>
</feature>
<feature type="compositionally biased region" description="Polar residues" evidence="1">
    <location>
        <begin position="281"/>
        <end position="291"/>
    </location>
</feature>
<dbReference type="STRING" id="1849047.A0A3D8QJY6"/>